<evidence type="ECO:0000313" key="1">
    <source>
        <dbReference type="EMBL" id="KRZ31630.1"/>
    </source>
</evidence>
<name>A0A0V1J9K7_TRIPS</name>
<gene>
    <name evidence="1" type="ORF">T4B_1944</name>
</gene>
<keyword evidence="2" id="KW-1185">Reference proteome</keyword>
<sequence>MNEKINISIRFNKNSEVMTFGCGQFVGQSAVCFDFSNDSLCPLIATLPQNQHRLNSVSKRLTASSAPQISTIKLLDVEEIDTMPRQMSWSMLFVVNAIF</sequence>
<proteinExistence type="predicted"/>
<comment type="caution">
    <text evidence="1">The sequence shown here is derived from an EMBL/GenBank/DDBJ whole genome shotgun (WGS) entry which is preliminary data.</text>
</comment>
<evidence type="ECO:0000313" key="2">
    <source>
        <dbReference type="Proteomes" id="UP000054805"/>
    </source>
</evidence>
<reference evidence="1 2" key="1">
    <citation type="submission" date="2015-01" db="EMBL/GenBank/DDBJ databases">
        <title>Evolution of Trichinella species and genotypes.</title>
        <authorList>
            <person name="Korhonen P.K."/>
            <person name="Edoardo P."/>
            <person name="Giuseppe L.R."/>
            <person name="Gasser R.B."/>
        </authorList>
    </citation>
    <scope>NUCLEOTIDE SEQUENCE [LARGE SCALE GENOMIC DNA]</scope>
    <source>
        <strain evidence="1">ISS588</strain>
    </source>
</reference>
<dbReference type="EMBL" id="JYDS01000023">
    <property type="protein sequence ID" value="KRZ31630.1"/>
    <property type="molecule type" value="Genomic_DNA"/>
</dbReference>
<protein>
    <submittedName>
        <fullName evidence="1">Uncharacterized protein</fullName>
    </submittedName>
</protein>
<dbReference type="AlphaFoldDB" id="A0A0V1J9K7"/>
<accession>A0A0V1J9K7</accession>
<dbReference type="Proteomes" id="UP000054805">
    <property type="component" value="Unassembled WGS sequence"/>
</dbReference>
<organism evidence="1 2">
    <name type="scientific">Trichinella pseudospiralis</name>
    <name type="common">Parasitic roundworm</name>
    <dbReference type="NCBI Taxonomy" id="6337"/>
    <lineage>
        <taxon>Eukaryota</taxon>
        <taxon>Metazoa</taxon>
        <taxon>Ecdysozoa</taxon>
        <taxon>Nematoda</taxon>
        <taxon>Enoplea</taxon>
        <taxon>Dorylaimia</taxon>
        <taxon>Trichinellida</taxon>
        <taxon>Trichinellidae</taxon>
        <taxon>Trichinella</taxon>
    </lineage>
</organism>